<proteinExistence type="predicted"/>
<feature type="domain" description="CHAT" evidence="2">
    <location>
        <begin position="633"/>
        <end position="954"/>
    </location>
</feature>
<keyword evidence="4" id="KW-1185">Reference proteome</keyword>
<dbReference type="SUPFAM" id="SSF48452">
    <property type="entry name" value="TPR-like"/>
    <property type="match status" value="1"/>
</dbReference>
<evidence type="ECO:0000313" key="3">
    <source>
        <dbReference type="EMBL" id="KAA5535634.1"/>
    </source>
</evidence>
<protein>
    <submittedName>
        <fullName evidence="3">CHAT domain-containing protein</fullName>
    </submittedName>
</protein>
<dbReference type="PANTHER" id="PTHR10098">
    <property type="entry name" value="RAPSYN-RELATED"/>
    <property type="match status" value="1"/>
</dbReference>
<evidence type="ECO:0000256" key="1">
    <source>
        <dbReference type="SAM" id="Coils"/>
    </source>
</evidence>
<dbReference type="InterPro" id="IPR019734">
    <property type="entry name" value="TPR_rpt"/>
</dbReference>
<gene>
    <name evidence="3" type="ORF">F0460_07585</name>
</gene>
<sequence>MLAMKKNYTLLFFILGVFLSYAQTIEKADSVFFKGEGEYYKKNYLNALAYYKEALRSEMLCENPREDQLLLCYNLILQATVKSEDISYTQTVENCQLAVGFFKSRNTIELVNVYNIGTALQKFPYSAENQQIYKDLKILMEQSAMTNSELYLMVSANIKDDNLNIEANHTSQNVEEMLNTADSFYLQQKYEAAFAAYEKVIDFLVKSKKTEDILYLNAYHKIGVILTFIGNYHKADHYLTTVKELLEKQNKGATVFYADNAVKLSEVLLYGFGNRWYAKELYLKAMDIYEKELTKNDPKYIEALLGMANIHLVYNELDMAEPYIYEATRLIQNNENSSNELNYMLSTVYLKIHDYEKALPLQLKIIKKIEEKVGRKHRLYTDALGNVALIYWKIGKIPEARLAYQQVTENLISEIKQTGLLLSEDNRESLVSSLVLQLQNPIRFFVEDYTRNKQAAANLYDIQLNIKEAALYSQKNIKNKIKGSGNATLLKWYEQLTAEKKIIAVEMSKPLNLQKELNSAHEKIKELENKILAELQSGKNEPEVIVSSKLIKESLKEDEVAMEFFTFSENENNNESQVQYQVLILSKNSEFPVLVSLFNQEQINAALFNNNSKVATEQLYRGSIVAKTGADTSAVLYNMLWKPLEKELKNIHKISYSPAGLLHRVAFAAILQPDNKNISDKYRLRQLSSTVRIKDEVENVSIESIALFGGIDYNAESGETKTDKNRWAYLPGTLSEVERIQERSAKYSKVKMFTGKNATKEHFEKLNGSFSPDILHIATHGFYFAGTNKNNLEHLYLELDNTSVIKWDSNPMNRSGLLFAGANVTWQQSFTGTNDNNKVNFKKGTGILTAYEVGSMFFPNTELVVLSACETALGDIAENEGVFGLQRAFKSAGVKYLLISLWEIPDKETAEFMDKFYENLFTLQNIENSFSSAQKYMKTAYPEHPDKWAAFVLIK</sequence>
<organism evidence="3 4">
    <name type="scientific">Paenimyroides baculatum</name>
    <dbReference type="NCBI Taxonomy" id="2608000"/>
    <lineage>
        <taxon>Bacteria</taxon>
        <taxon>Pseudomonadati</taxon>
        <taxon>Bacteroidota</taxon>
        <taxon>Flavobacteriia</taxon>
        <taxon>Flavobacteriales</taxon>
        <taxon>Flavobacteriaceae</taxon>
        <taxon>Paenimyroides</taxon>
    </lineage>
</organism>
<dbReference type="PANTHER" id="PTHR10098:SF112">
    <property type="entry name" value="SLR0380 PROTEIN"/>
    <property type="match status" value="1"/>
</dbReference>
<accession>A0A5M6CKH3</accession>
<dbReference type="Gene3D" id="1.25.40.10">
    <property type="entry name" value="Tetratricopeptide repeat domain"/>
    <property type="match status" value="2"/>
</dbReference>
<dbReference type="InterPro" id="IPR024983">
    <property type="entry name" value="CHAT_dom"/>
</dbReference>
<dbReference type="InterPro" id="IPR011990">
    <property type="entry name" value="TPR-like_helical_dom_sf"/>
</dbReference>
<feature type="coiled-coil region" evidence="1">
    <location>
        <begin position="510"/>
        <end position="537"/>
    </location>
</feature>
<reference evidence="3 4" key="1">
    <citation type="submission" date="2019-09" db="EMBL/GenBank/DDBJ databases">
        <title>Genome sequence and assembly of Flavobacterium sp.</title>
        <authorList>
            <person name="Chhetri G."/>
        </authorList>
    </citation>
    <scope>NUCLEOTIDE SEQUENCE [LARGE SCALE GENOMIC DNA]</scope>
    <source>
        <strain evidence="3 4">SNL9</strain>
    </source>
</reference>
<dbReference type="AlphaFoldDB" id="A0A5M6CKH3"/>
<name>A0A5M6CKH3_9FLAO</name>
<dbReference type="EMBL" id="VWSG01000004">
    <property type="protein sequence ID" value="KAA5535634.1"/>
    <property type="molecule type" value="Genomic_DNA"/>
</dbReference>
<dbReference type="Proteomes" id="UP000325141">
    <property type="component" value="Unassembled WGS sequence"/>
</dbReference>
<keyword evidence="1" id="KW-0175">Coiled coil</keyword>
<comment type="caution">
    <text evidence="3">The sequence shown here is derived from an EMBL/GenBank/DDBJ whole genome shotgun (WGS) entry which is preliminary data.</text>
</comment>
<evidence type="ECO:0000313" key="4">
    <source>
        <dbReference type="Proteomes" id="UP000325141"/>
    </source>
</evidence>
<dbReference type="SMART" id="SM00028">
    <property type="entry name" value="TPR"/>
    <property type="match status" value="5"/>
</dbReference>
<dbReference type="Pfam" id="PF13424">
    <property type="entry name" value="TPR_12"/>
    <property type="match status" value="1"/>
</dbReference>
<evidence type="ECO:0000259" key="2">
    <source>
        <dbReference type="Pfam" id="PF12770"/>
    </source>
</evidence>
<dbReference type="Pfam" id="PF12770">
    <property type="entry name" value="CHAT"/>
    <property type="match status" value="1"/>
</dbReference>